<dbReference type="HOGENOM" id="CLU_2106470_0_0_5"/>
<evidence type="ECO:0000313" key="2">
    <source>
        <dbReference type="EMBL" id="AGI67372.1"/>
    </source>
</evidence>
<dbReference type="STRING" id="391626.OAN307_c17050"/>
<dbReference type="Pfam" id="PF22658">
    <property type="entry name" value="YycE-like_N"/>
    <property type="match status" value="1"/>
</dbReference>
<gene>
    <name evidence="2" type="ORF">OAN307_c17050</name>
</gene>
<dbReference type="eggNOG" id="COG0346">
    <property type="taxonomic scope" value="Bacteria"/>
</dbReference>
<protein>
    <recommendedName>
        <fullName evidence="1">YycE-like N-terminal domain-containing protein</fullName>
    </recommendedName>
</protein>
<evidence type="ECO:0000313" key="3">
    <source>
        <dbReference type="Proteomes" id="UP000005307"/>
    </source>
</evidence>
<dbReference type="EMBL" id="CP003740">
    <property type="protein sequence ID" value="AGI67372.1"/>
    <property type="molecule type" value="Genomic_DNA"/>
</dbReference>
<dbReference type="Proteomes" id="UP000005307">
    <property type="component" value="Chromosome"/>
</dbReference>
<dbReference type="InterPro" id="IPR058998">
    <property type="entry name" value="YycE-like_N"/>
</dbReference>
<dbReference type="RefSeq" id="WP_015499404.1">
    <property type="nucleotide sequence ID" value="NC_020911.1"/>
</dbReference>
<name>M9R572_9RHOB</name>
<sequence>MKSTAPCATRSGPDRRHLRIACPSDDLDAFLVLYCDGLETDIIGHVSDHDGFHGQIFGTPNAPYNVEFTKSALRVGRAPTHENVAVFHLPDPNAWVTAVARIQTVGFDPAHHIIL</sequence>
<feature type="domain" description="YycE-like N-terminal" evidence="1">
    <location>
        <begin position="18"/>
        <end position="69"/>
    </location>
</feature>
<dbReference type="KEGG" id="oat:OAN307_c17050"/>
<reference evidence="2 3" key="1">
    <citation type="journal article" date="2013" name="PLoS ONE">
        <title>Poles Apart: Arctic and Antarctic Octadecabacter strains Share High Genome Plasticity and a New Type of Xanthorhodopsin.</title>
        <authorList>
            <person name="Vollmers J."/>
            <person name="Voget S."/>
            <person name="Dietrich S."/>
            <person name="Gollnow K."/>
            <person name="Smits M."/>
            <person name="Meyer K."/>
            <person name="Brinkhoff T."/>
            <person name="Simon M."/>
            <person name="Daniel R."/>
        </authorList>
    </citation>
    <scope>NUCLEOTIDE SEQUENCE [LARGE SCALE GENOMIC DNA]</scope>
    <source>
        <strain evidence="2 3">307</strain>
    </source>
</reference>
<organism evidence="2 3">
    <name type="scientific">Octadecabacter antarcticus 307</name>
    <dbReference type="NCBI Taxonomy" id="391626"/>
    <lineage>
        <taxon>Bacteria</taxon>
        <taxon>Pseudomonadati</taxon>
        <taxon>Pseudomonadota</taxon>
        <taxon>Alphaproteobacteria</taxon>
        <taxon>Rhodobacterales</taxon>
        <taxon>Roseobacteraceae</taxon>
        <taxon>Octadecabacter</taxon>
    </lineage>
</organism>
<evidence type="ECO:0000259" key="1">
    <source>
        <dbReference type="Pfam" id="PF22658"/>
    </source>
</evidence>
<accession>M9R572</accession>
<keyword evidence="3" id="KW-1185">Reference proteome</keyword>
<proteinExistence type="predicted"/>
<dbReference type="SUPFAM" id="SSF54593">
    <property type="entry name" value="Glyoxalase/Bleomycin resistance protein/Dihydroxybiphenyl dioxygenase"/>
    <property type="match status" value="1"/>
</dbReference>
<dbReference type="Gene3D" id="3.10.180.10">
    <property type="entry name" value="2,3-Dihydroxybiphenyl 1,2-Dioxygenase, domain 1"/>
    <property type="match status" value="1"/>
</dbReference>
<dbReference type="InterPro" id="IPR029068">
    <property type="entry name" value="Glyas_Bleomycin-R_OHBP_Dase"/>
</dbReference>
<dbReference type="AlphaFoldDB" id="M9R572"/>